<dbReference type="EC" id="1.14.18.1" evidence="3"/>
<dbReference type="Pfam" id="PF00264">
    <property type="entry name" value="Tyrosinase"/>
    <property type="match status" value="1"/>
</dbReference>
<comment type="catalytic activity">
    <reaction evidence="9">
        <text>2 L-dopa + O2 = 2 L-dopaquinone + 2 H2O</text>
        <dbReference type="Rhea" id="RHEA:34287"/>
        <dbReference type="ChEBI" id="CHEBI:15377"/>
        <dbReference type="ChEBI" id="CHEBI:15379"/>
        <dbReference type="ChEBI" id="CHEBI:57504"/>
        <dbReference type="ChEBI" id="CHEBI:57924"/>
        <dbReference type="EC" id="1.14.18.1"/>
    </reaction>
</comment>
<dbReference type="PANTHER" id="PTHR11474:SF76">
    <property type="entry name" value="SHKT DOMAIN-CONTAINING PROTEIN"/>
    <property type="match status" value="1"/>
</dbReference>
<dbReference type="InterPro" id="IPR002227">
    <property type="entry name" value="Tyrosinase_Cu-bd"/>
</dbReference>
<dbReference type="GO" id="GO:0046872">
    <property type="term" value="F:metal ion binding"/>
    <property type="evidence" value="ECO:0007669"/>
    <property type="project" value="UniProtKB-KW"/>
</dbReference>
<dbReference type="SUPFAM" id="SSF48056">
    <property type="entry name" value="Di-copper centre-containing domain"/>
    <property type="match status" value="1"/>
</dbReference>
<dbReference type="PROSITE" id="PS00497">
    <property type="entry name" value="TYROSINASE_1"/>
    <property type="match status" value="1"/>
</dbReference>
<evidence type="ECO:0000256" key="4">
    <source>
        <dbReference type="ARBA" id="ARBA00022723"/>
    </source>
</evidence>
<dbReference type="PANTHER" id="PTHR11474">
    <property type="entry name" value="TYROSINASE FAMILY MEMBER"/>
    <property type="match status" value="1"/>
</dbReference>
<dbReference type="Pfam" id="PF18132">
    <property type="entry name" value="Tyrosinase_C"/>
    <property type="match status" value="1"/>
</dbReference>
<gene>
    <name evidence="12" type="ORF">SISNIDRAFT_238782</name>
</gene>
<keyword evidence="13" id="KW-1185">Reference proteome</keyword>
<keyword evidence="6" id="KW-0186">Copper</keyword>
<dbReference type="STRING" id="1314777.A0A164PTP3"/>
<evidence type="ECO:0000256" key="1">
    <source>
        <dbReference type="ARBA" id="ARBA00001973"/>
    </source>
</evidence>
<evidence type="ECO:0000313" key="12">
    <source>
        <dbReference type="EMBL" id="KZS89026.1"/>
    </source>
</evidence>
<comment type="catalytic activity">
    <reaction evidence="10">
        <text>L-tyrosine + O2 = L-dopaquinone + H2O</text>
        <dbReference type="Rhea" id="RHEA:18117"/>
        <dbReference type="ChEBI" id="CHEBI:15377"/>
        <dbReference type="ChEBI" id="CHEBI:15379"/>
        <dbReference type="ChEBI" id="CHEBI:57924"/>
        <dbReference type="ChEBI" id="CHEBI:58315"/>
        <dbReference type="EC" id="1.14.18.1"/>
    </reaction>
</comment>
<comment type="cofactor">
    <cofactor evidence="1">
        <name>Cu(2+)</name>
        <dbReference type="ChEBI" id="CHEBI:29036"/>
    </cofactor>
</comment>
<evidence type="ECO:0000256" key="10">
    <source>
        <dbReference type="ARBA" id="ARBA00048881"/>
    </source>
</evidence>
<evidence type="ECO:0000256" key="6">
    <source>
        <dbReference type="ARBA" id="ARBA00023008"/>
    </source>
</evidence>
<dbReference type="EMBL" id="KV419431">
    <property type="protein sequence ID" value="KZS89026.1"/>
    <property type="molecule type" value="Genomic_DNA"/>
</dbReference>
<keyword evidence="4" id="KW-0479">Metal-binding</keyword>
<name>A0A164PTP3_9AGAM</name>
<keyword evidence="5" id="KW-0560">Oxidoreductase</keyword>
<dbReference type="PRINTS" id="PR00092">
    <property type="entry name" value="TYROSINASE"/>
</dbReference>
<evidence type="ECO:0000256" key="2">
    <source>
        <dbReference type="ARBA" id="ARBA00009928"/>
    </source>
</evidence>
<organism evidence="12 13">
    <name type="scientific">Sistotremastrum niveocremeum HHB9708</name>
    <dbReference type="NCBI Taxonomy" id="1314777"/>
    <lineage>
        <taxon>Eukaryota</taxon>
        <taxon>Fungi</taxon>
        <taxon>Dikarya</taxon>
        <taxon>Basidiomycota</taxon>
        <taxon>Agaricomycotina</taxon>
        <taxon>Agaricomycetes</taxon>
        <taxon>Sistotremastrales</taxon>
        <taxon>Sistotremastraceae</taxon>
        <taxon>Sertulicium</taxon>
        <taxon>Sertulicium niveocremeum</taxon>
    </lineage>
</organism>
<dbReference type="AlphaFoldDB" id="A0A164PTP3"/>
<dbReference type="Gene3D" id="1.10.1280.10">
    <property type="entry name" value="Di-copper center containing domain from catechol oxidase"/>
    <property type="match status" value="1"/>
</dbReference>
<evidence type="ECO:0000256" key="9">
    <source>
        <dbReference type="ARBA" id="ARBA00048233"/>
    </source>
</evidence>
<proteinExistence type="inferred from homology"/>
<dbReference type="GO" id="GO:0004503">
    <property type="term" value="F:tyrosinase activity"/>
    <property type="evidence" value="ECO:0007669"/>
    <property type="project" value="UniProtKB-EC"/>
</dbReference>
<reference evidence="12 13" key="1">
    <citation type="journal article" date="2016" name="Mol. Biol. Evol.">
        <title>Comparative Genomics of Early-Diverging Mushroom-Forming Fungi Provides Insights into the Origins of Lignocellulose Decay Capabilities.</title>
        <authorList>
            <person name="Nagy L.G."/>
            <person name="Riley R."/>
            <person name="Tritt A."/>
            <person name="Adam C."/>
            <person name="Daum C."/>
            <person name="Floudas D."/>
            <person name="Sun H."/>
            <person name="Yadav J.S."/>
            <person name="Pangilinan J."/>
            <person name="Larsson K.H."/>
            <person name="Matsuura K."/>
            <person name="Barry K."/>
            <person name="Labutti K."/>
            <person name="Kuo R."/>
            <person name="Ohm R.A."/>
            <person name="Bhattacharya S.S."/>
            <person name="Shirouzu T."/>
            <person name="Yoshinaga Y."/>
            <person name="Martin F.M."/>
            <person name="Grigoriev I.V."/>
            <person name="Hibbett D.S."/>
        </authorList>
    </citation>
    <scope>NUCLEOTIDE SEQUENCE [LARGE SCALE GENOMIC DNA]</scope>
    <source>
        <strain evidence="12 13">HHB9708</strain>
    </source>
</reference>
<evidence type="ECO:0000313" key="13">
    <source>
        <dbReference type="Proteomes" id="UP000076722"/>
    </source>
</evidence>
<dbReference type="InterPro" id="IPR041640">
    <property type="entry name" value="Tyrosinase_C"/>
</dbReference>
<accession>A0A164PTP3</accession>
<protein>
    <recommendedName>
        <fullName evidence="3">tyrosinase</fullName>
        <ecNumber evidence="3">1.14.18.1</ecNumber>
    </recommendedName>
</protein>
<dbReference type="Gene3D" id="2.60.310.20">
    <property type="match status" value="1"/>
</dbReference>
<feature type="domain" description="Tyrosinase copper-binding" evidence="11">
    <location>
        <begin position="94"/>
        <end position="111"/>
    </location>
</feature>
<dbReference type="OrthoDB" id="6132182at2759"/>
<dbReference type="GO" id="GO:0042438">
    <property type="term" value="P:melanin biosynthetic process"/>
    <property type="evidence" value="ECO:0007669"/>
    <property type="project" value="UniProtKB-KW"/>
</dbReference>
<evidence type="ECO:0000256" key="5">
    <source>
        <dbReference type="ARBA" id="ARBA00023002"/>
    </source>
</evidence>
<evidence type="ECO:0000256" key="7">
    <source>
        <dbReference type="ARBA" id="ARBA00023033"/>
    </source>
</evidence>
<evidence type="ECO:0000256" key="3">
    <source>
        <dbReference type="ARBA" id="ARBA00011906"/>
    </source>
</evidence>
<evidence type="ECO:0000256" key="8">
    <source>
        <dbReference type="ARBA" id="ARBA00023101"/>
    </source>
</evidence>
<keyword evidence="7" id="KW-0503">Monooxygenase</keyword>
<keyword evidence="8" id="KW-0470">Melanin biosynthesis</keyword>
<dbReference type="InterPro" id="IPR008922">
    <property type="entry name" value="Di-copper_centre_dom_sf"/>
</dbReference>
<evidence type="ECO:0000259" key="11">
    <source>
        <dbReference type="PROSITE" id="PS00497"/>
    </source>
</evidence>
<dbReference type="InterPro" id="IPR050316">
    <property type="entry name" value="Tyrosinase/Hemocyanin"/>
</dbReference>
<dbReference type="Proteomes" id="UP000076722">
    <property type="component" value="Unassembled WGS sequence"/>
</dbReference>
<sequence>MAPQTFAITGIKAGWGPLPGQIPLRQEIDSWAANPDNAFQVDLFLQALAIFQQMPAEEKTSYIKVASIHGLTSDPWDEEEKTENPDAKLGYCTHNNQLFPTWHRPYLILFEQLIHQIMITQVIPPYPSPSHRAKLEAEAKAWRLPYWDWAAKKIDPNDPDAPPNYNVPEILRQPEWTVSTPSGVSKKIPNPLYAFITSESMGTFGIPDVEDSPFSISHSTSRHPPKYSDSTASVWVNGYQDNDKIRDGLRGADWFPTNDPSSPWQQDSLGEAVYRLFSEGYFSSYDAFATTGYHAPQKETEYLSLEGIHNNIHIWCGGGNPPEDVLPDRPIPEPVDGAGHMSRPETSALDPILYMHHCNVDRLFAIWQTLNPDAWFRKQHLIIAGQEPVTSRTPLAPFHTDTKGTYFSSDLARDWTQYGYTYPELQHWLPKYIVDGKFNRELYVQDVTDQITSLYQPTYILSRPSFATGTSSEENDYVVNVEYERFALGGEPFTVHIYIGKTKVGQVYNFSSSLRSINGSIACANCQEQQLSGAISTGQVPITAPLLHIAKQSPARLSTLERDHVKKFLLEDGSLSWKVTKLSGEVVPLKDIPSLKVSVAGGKALHHAHPSRETTEGDARKARLSFFHSHVTL</sequence>
<comment type="similarity">
    <text evidence="2">Belongs to the tyrosinase family.</text>
</comment>